<evidence type="ECO:0000313" key="5">
    <source>
        <dbReference type="EMBL" id="KAJ6262050.1"/>
    </source>
</evidence>
<dbReference type="PANTHER" id="PTHR11895:SF67">
    <property type="entry name" value="AMIDASE DOMAIN-CONTAINING PROTEIN"/>
    <property type="match status" value="1"/>
</dbReference>
<name>A0AAD6J2K0_DREDA</name>
<dbReference type="InterPro" id="IPR020556">
    <property type="entry name" value="Amidase_CS"/>
</dbReference>
<evidence type="ECO:0000256" key="1">
    <source>
        <dbReference type="ARBA" id="ARBA00009199"/>
    </source>
</evidence>
<dbReference type="EMBL" id="JAQGDS010000003">
    <property type="protein sequence ID" value="KAJ6262050.1"/>
    <property type="molecule type" value="Genomic_DNA"/>
</dbReference>
<feature type="region of interest" description="Disordered" evidence="2">
    <location>
        <begin position="51"/>
        <end position="77"/>
    </location>
</feature>
<evidence type="ECO:0000256" key="3">
    <source>
        <dbReference type="SAM" id="Phobius"/>
    </source>
</evidence>
<dbReference type="Proteomes" id="UP001221413">
    <property type="component" value="Unassembled WGS sequence"/>
</dbReference>
<proteinExistence type="inferred from homology"/>
<dbReference type="PROSITE" id="PS00571">
    <property type="entry name" value="AMIDASES"/>
    <property type="match status" value="1"/>
</dbReference>
<organism evidence="5 6">
    <name type="scientific">Drechslerella dactyloides</name>
    <name type="common">Nematode-trapping fungus</name>
    <name type="synonym">Arthrobotrys dactyloides</name>
    <dbReference type="NCBI Taxonomy" id="74499"/>
    <lineage>
        <taxon>Eukaryota</taxon>
        <taxon>Fungi</taxon>
        <taxon>Dikarya</taxon>
        <taxon>Ascomycota</taxon>
        <taxon>Pezizomycotina</taxon>
        <taxon>Orbiliomycetes</taxon>
        <taxon>Orbiliales</taxon>
        <taxon>Orbiliaceae</taxon>
        <taxon>Drechslerella</taxon>
    </lineage>
</organism>
<dbReference type="Gene3D" id="3.90.1300.10">
    <property type="entry name" value="Amidase signature (AS) domain"/>
    <property type="match status" value="1"/>
</dbReference>
<sequence length="624" mass="67177">MPPFRIHPPRSILTTSIFSTTAVISFLVVAAPHILPCPADARGDRLIADEGKQQQQVKKRRKCPMPRPSTESEEKHVESRVTIVKEVEDANVTNLGFLQRFLWNNAQFGALKHLKILDHYSMPCAVPCVIPTESDDASATAADDLEVVNAPVDTAFYSSADFVKLYQARKATPTQVVQKLLDIIVQPPHKAAVVQVLPELVLAAAKASTERYEKGEPLGPLDGVPIVVKDEIFMHGYETTFGAAKVFDKGEGETAWCVQKLEEAGAIVIAKSSMHECGSDTTNCNPVGGRTPRNPYNSKYYTGGSSGGSAYFVAAGLVPIAVGCDGGGSIRIPSSYCGIYGLKTSHGRVSSRPTPSLSPANGVTGPMCATIEDLKIAYRIMSAPDPDSTLSSMFPELRDPSAPLTGRRKKVVGMDGFWFDDCSPAVHGLVQDAVQSLEKQGYEVIRLPPIPYITIARRAHSVSIITEMAAFLNGNYSGLNAANRVLFSVAAQTPAIDIVAANKIRGMLMSHFAAIWQKYPGMILVTPVTPDVGAEINEAHLKYGVSDGDSSIRSMKYVSIGNFIGTPSINSIVGYDEATSMPVSLMGLAEWGKDEDLLGWAADVAKATQLVRKRPGNWVDVLSL</sequence>
<comment type="caution">
    <text evidence="5">The sequence shown here is derived from an EMBL/GenBank/DDBJ whole genome shotgun (WGS) entry which is preliminary data.</text>
</comment>
<dbReference type="InterPro" id="IPR000120">
    <property type="entry name" value="Amidase"/>
</dbReference>
<evidence type="ECO:0000313" key="6">
    <source>
        <dbReference type="Proteomes" id="UP001221413"/>
    </source>
</evidence>
<evidence type="ECO:0000256" key="2">
    <source>
        <dbReference type="SAM" id="MobiDB-lite"/>
    </source>
</evidence>
<feature type="transmembrane region" description="Helical" evidence="3">
    <location>
        <begin position="12"/>
        <end position="35"/>
    </location>
</feature>
<keyword evidence="6" id="KW-1185">Reference proteome</keyword>
<dbReference type="GO" id="GO:0016787">
    <property type="term" value="F:hydrolase activity"/>
    <property type="evidence" value="ECO:0007669"/>
    <property type="project" value="UniProtKB-KW"/>
</dbReference>
<keyword evidence="3" id="KW-0812">Transmembrane</keyword>
<feature type="domain" description="Amidase" evidence="4">
    <location>
        <begin position="188"/>
        <end position="598"/>
    </location>
</feature>
<comment type="similarity">
    <text evidence="1">Belongs to the amidase family.</text>
</comment>
<accession>A0AAD6J2K0</accession>
<dbReference type="PANTHER" id="PTHR11895">
    <property type="entry name" value="TRANSAMIDASE"/>
    <property type="match status" value="1"/>
</dbReference>
<gene>
    <name evidence="5" type="ORF">Dda_2853</name>
</gene>
<keyword evidence="3" id="KW-0472">Membrane</keyword>
<dbReference type="InterPro" id="IPR036928">
    <property type="entry name" value="AS_sf"/>
</dbReference>
<protein>
    <submittedName>
        <fullName evidence="5">Fatty acid amide hydrolase</fullName>
    </submittedName>
</protein>
<dbReference type="SUPFAM" id="SSF75304">
    <property type="entry name" value="Amidase signature (AS) enzymes"/>
    <property type="match status" value="1"/>
</dbReference>
<keyword evidence="5" id="KW-0378">Hydrolase</keyword>
<reference evidence="5" key="1">
    <citation type="submission" date="2023-01" db="EMBL/GenBank/DDBJ databases">
        <title>The chitinases involved in constricting ring structure development in the nematode-trapping fungus Drechslerella dactyloides.</title>
        <authorList>
            <person name="Wang R."/>
            <person name="Zhang L."/>
            <person name="Tang P."/>
            <person name="Li S."/>
            <person name="Liang L."/>
        </authorList>
    </citation>
    <scope>NUCLEOTIDE SEQUENCE</scope>
    <source>
        <strain evidence="5">YMF1.00031</strain>
    </source>
</reference>
<dbReference type="AlphaFoldDB" id="A0AAD6J2K0"/>
<dbReference type="InterPro" id="IPR023631">
    <property type="entry name" value="Amidase_dom"/>
</dbReference>
<keyword evidence="3" id="KW-1133">Transmembrane helix</keyword>
<dbReference type="Pfam" id="PF01425">
    <property type="entry name" value="Amidase"/>
    <property type="match status" value="1"/>
</dbReference>
<evidence type="ECO:0000259" key="4">
    <source>
        <dbReference type="Pfam" id="PF01425"/>
    </source>
</evidence>